<reference evidence="1 2" key="1">
    <citation type="submission" date="2019-10" db="EMBL/GenBank/DDBJ databases">
        <authorList>
            <person name="Palmer J.M."/>
        </authorList>
    </citation>
    <scope>NUCLEOTIDE SEQUENCE [LARGE SCALE GENOMIC DNA]</scope>
    <source>
        <strain evidence="1 2">TWF694</strain>
    </source>
</reference>
<dbReference type="Proteomes" id="UP001365542">
    <property type="component" value="Unassembled WGS sequence"/>
</dbReference>
<evidence type="ECO:0000313" key="2">
    <source>
        <dbReference type="Proteomes" id="UP001365542"/>
    </source>
</evidence>
<protein>
    <submittedName>
        <fullName evidence="1">Uncharacterized protein</fullName>
    </submittedName>
</protein>
<proteinExistence type="predicted"/>
<comment type="caution">
    <text evidence="1">The sequence shown here is derived from an EMBL/GenBank/DDBJ whole genome shotgun (WGS) entry which is preliminary data.</text>
</comment>
<dbReference type="EMBL" id="JAVHJO010000018">
    <property type="protein sequence ID" value="KAK6524011.1"/>
    <property type="molecule type" value="Genomic_DNA"/>
</dbReference>
<sequence length="177" mass="19491">MEAGKLAGIDSRKKKAIYLSLAFVSASKNTTVGTDQSRKQSVGFLPVPQCNLAPRLCDQAKVKSPPKFLSSRKKTWVLASSSYLNACSLTSVTQKYTAPIEKPTSVYIVSGTSVLTIWRQVASIFPERKCTHVYPQAPIACIVVVATSDTYRVVDLTSKCNKTSFWNMRFSPQKTLC</sequence>
<name>A0AAV9WRN9_9PEZI</name>
<organism evidence="1 2">
    <name type="scientific">Orbilia ellipsospora</name>
    <dbReference type="NCBI Taxonomy" id="2528407"/>
    <lineage>
        <taxon>Eukaryota</taxon>
        <taxon>Fungi</taxon>
        <taxon>Dikarya</taxon>
        <taxon>Ascomycota</taxon>
        <taxon>Pezizomycotina</taxon>
        <taxon>Orbiliomycetes</taxon>
        <taxon>Orbiliales</taxon>
        <taxon>Orbiliaceae</taxon>
        <taxon>Orbilia</taxon>
    </lineage>
</organism>
<gene>
    <name evidence="1" type="ORF">TWF694_005679</name>
</gene>
<evidence type="ECO:0000313" key="1">
    <source>
        <dbReference type="EMBL" id="KAK6524011.1"/>
    </source>
</evidence>
<dbReference type="AlphaFoldDB" id="A0AAV9WRN9"/>
<accession>A0AAV9WRN9</accession>
<keyword evidence="2" id="KW-1185">Reference proteome</keyword>